<dbReference type="NCBIfam" id="TIGR00675">
    <property type="entry name" value="dcm"/>
    <property type="match status" value="1"/>
</dbReference>
<dbReference type="PANTHER" id="PTHR46098">
    <property type="entry name" value="TRNA (CYTOSINE(38)-C(5))-METHYLTRANSFERASE"/>
    <property type="match status" value="1"/>
</dbReference>
<dbReference type="RefSeq" id="WP_353931880.1">
    <property type="nucleotide sequence ID" value="NZ_CP150886.1"/>
</dbReference>
<dbReference type="Pfam" id="PF00145">
    <property type="entry name" value="DNA_methylase"/>
    <property type="match status" value="1"/>
</dbReference>
<proteinExistence type="inferred from homology"/>
<comment type="similarity">
    <text evidence="5 6">Belongs to the class I-like SAM-binding methyltransferase superfamily. C5-methyltransferase family.</text>
</comment>
<sequence length="336" mass="37998">MTQNIKKSLKFLDLFCGMGGFRIATEIVCQEFNIQPLCVFSSDIDPHVQKIYAANFGEQPTGDITKIDTQDIPEHDILFAGFPCQPFSICGDMKGFDDIRGTLFFDIVRILEAKKPTAFVLENVKQLKGHNQGKTLQRIMEAIKDLGYHADYRVLNALNFGVPQKRERIFIVGFQEEVNFVWTEGGLKMKPLTEVLENNVDEFYYASEKIRNNRLAKRQGKSHDYKMSIWHENKGGNISVYPYSCALRAGASYNYLLVNGERRLTEREMLRLQGFPEDYQIIGSYQGMRKLAGNSVAVPCVAAVVRGVLSVMLGKEINTNANQICSPKQLSLSLDI</sequence>
<reference evidence="8 9" key="1">
    <citation type="submission" date="2024-04" db="EMBL/GenBank/DDBJ databases">
        <title>Okeanomitos corallinicola gen. &amp; sp. nov. (Nostocales, Cyanobacteria), a new toxic marine heterocyst-forming cyanobacterium from a coral reef.</title>
        <authorList>
            <person name="Li H."/>
            <person name="Li R."/>
            <person name="Kang J."/>
            <person name="Hii K.S."/>
            <person name="Mohamed H.F."/>
            <person name="Xu X."/>
            <person name="Luo Z."/>
        </authorList>
    </citation>
    <scope>NUCLEOTIDE SEQUENCE [LARGE SCALE GENOMIC DNA]</scope>
    <source>
        <strain evidence="8 9">TIOX110</strain>
    </source>
</reference>
<dbReference type="InterPro" id="IPR029063">
    <property type="entry name" value="SAM-dependent_MTases_sf"/>
</dbReference>
<keyword evidence="3 5" id="KW-0949">S-adenosyl-L-methionine</keyword>
<evidence type="ECO:0000256" key="2">
    <source>
        <dbReference type="ARBA" id="ARBA00022679"/>
    </source>
</evidence>
<evidence type="ECO:0000256" key="5">
    <source>
        <dbReference type="PROSITE-ProRule" id="PRU01016"/>
    </source>
</evidence>
<dbReference type="PROSITE" id="PS00094">
    <property type="entry name" value="C5_MTASE_1"/>
    <property type="match status" value="1"/>
</dbReference>
<name>A0ABZ2UZI3_9CYAN</name>
<dbReference type="Proteomes" id="UP001483337">
    <property type="component" value="Chromosome"/>
</dbReference>
<evidence type="ECO:0000313" key="8">
    <source>
        <dbReference type="EMBL" id="WZB88975.1"/>
    </source>
</evidence>
<keyword evidence="1 5" id="KW-0489">Methyltransferase</keyword>
<keyword evidence="2 5" id="KW-0808">Transferase</keyword>
<protein>
    <recommendedName>
        <fullName evidence="7">Cytosine-specific methyltransferase</fullName>
        <ecNumber evidence="7">2.1.1.37</ecNumber>
    </recommendedName>
</protein>
<keyword evidence="9" id="KW-1185">Reference proteome</keyword>
<dbReference type="GO" id="GO:0032259">
    <property type="term" value="P:methylation"/>
    <property type="evidence" value="ECO:0007669"/>
    <property type="project" value="UniProtKB-KW"/>
</dbReference>
<feature type="active site" evidence="5">
    <location>
        <position position="84"/>
    </location>
</feature>
<dbReference type="PROSITE" id="PS51679">
    <property type="entry name" value="SAM_MT_C5"/>
    <property type="match status" value="1"/>
</dbReference>
<evidence type="ECO:0000256" key="3">
    <source>
        <dbReference type="ARBA" id="ARBA00022691"/>
    </source>
</evidence>
<comment type="catalytic activity">
    <reaction evidence="7">
        <text>a 2'-deoxycytidine in DNA + S-adenosyl-L-methionine = a 5-methyl-2'-deoxycytidine in DNA + S-adenosyl-L-homocysteine + H(+)</text>
        <dbReference type="Rhea" id="RHEA:13681"/>
        <dbReference type="Rhea" id="RHEA-COMP:11369"/>
        <dbReference type="Rhea" id="RHEA-COMP:11370"/>
        <dbReference type="ChEBI" id="CHEBI:15378"/>
        <dbReference type="ChEBI" id="CHEBI:57856"/>
        <dbReference type="ChEBI" id="CHEBI:59789"/>
        <dbReference type="ChEBI" id="CHEBI:85452"/>
        <dbReference type="ChEBI" id="CHEBI:85454"/>
        <dbReference type="EC" id="2.1.1.37"/>
    </reaction>
</comment>
<keyword evidence="4" id="KW-0680">Restriction system</keyword>
<dbReference type="PANTHER" id="PTHR46098:SF1">
    <property type="entry name" value="TRNA (CYTOSINE(38)-C(5))-METHYLTRANSFERASE"/>
    <property type="match status" value="1"/>
</dbReference>
<dbReference type="Gene3D" id="3.90.120.10">
    <property type="entry name" value="DNA Methylase, subunit A, domain 2"/>
    <property type="match status" value="1"/>
</dbReference>
<dbReference type="Gene3D" id="3.40.50.150">
    <property type="entry name" value="Vaccinia Virus protein VP39"/>
    <property type="match status" value="1"/>
</dbReference>
<dbReference type="InterPro" id="IPR018117">
    <property type="entry name" value="C5_DNA_meth_AS"/>
</dbReference>
<evidence type="ECO:0000256" key="4">
    <source>
        <dbReference type="ARBA" id="ARBA00022747"/>
    </source>
</evidence>
<dbReference type="CDD" id="cd00315">
    <property type="entry name" value="Cyt_C5_DNA_methylase"/>
    <property type="match status" value="1"/>
</dbReference>
<accession>A0ABZ2UZI3</accession>
<dbReference type="EC" id="2.1.1.37" evidence="7"/>
<evidence type="ECO:0000256" key="1">
    <source>
        <dbReference type="ARBA" id="ARBA00022603"/>
    </source>
</evidence>
<dbReference type="InterPro" id="IPR050750">
    <property type="entry name" value="C5-MTase"/>
</dbReference>
<evidence type="ECO:0000313" key="9">
    <source>
        <dbReference type="Proteomes" id="UP001483337"/>
    </source>
</evidence>
<dbReference type="PRINTS" id="PR00105">
    <property type="entry name" value="C5METTRFRASE"/>
</dbReference>
<dbReference type="EMBL" id="CP150886">
    <property type="protein sequence ID" value="WZB88975.1"/>
    <property type="molecule type" value="Genomic_DNA"/>
</dbReference>
<evidence type="ECO:0000256" key="7">
    <source>
        <dbReference type="RuleBase" id="RU000417"/>
    </source>
</evidence>
<dbReference type="InterPro" id="IPR001525">
    <property type="entry name" value="C5_MeTfrase"/>
</dbReference>
<gene>
    <name evidence="8" type="primary">dcm</name>
    <name evidence="8" type="ORF">WJM97_04655</name>
</gene>
<organism evidence="8 9">
    <name type="scientific">Okeanomitos corallinicola TIOX110</name>
    <dbReference type="NCBI Taxonomy" id="3133117"/>
    <lineage>
        <taxon>Bacteria</taxon>
        <taxon>Bacillati</taxon>
        <taxon>Cyanobacteriota</taxon>
        <taxon>Cyanophyceae</taxon>
        <taxon>Nostocales</taxon>
        <taxon>Aphanizomenonaceae</taxon>
        <taxon>Okeanomitos</taxon>
    </lineage>
</organism>
<dbReference type="GO" id="GO:0003886">
    <property type="term" value="F:DNA (cytosine-5-)-methyltransferase activity"/>
    <property type="evidence" value="ECO:0007669"/>
    <property type="project" value="UniProtKB-EC"/>
</dbReference>
<evidence type="ECO:0000256" key="6">
    <source>
        <dbReference type="RuleBase" id="RU000416"/>
    </source>
</evidence>
<dbReference type="SUPFAM" id="SSF53335">
    <property type="entry name" value="S-adenosyl-L-methionine-dependent methyltransferases"/>
    <property type="match status" value="1"/>
</dbReference>